<dbReference type="AlphaFoldDB" id="A0AAD4CIF0"/>
<reference evidence="2" key="1">
    <citation type="journal article" date="2019" name="Beilstein J. Org. Chem.">
        <title>Nanangenines: drimane sesquiterpenoids as the dominant metabolite cohort of a novel Australian fungus, Aspergillus nanangensis.</title>
        <authorList>
            <person name="Lacey H.J."/>
            <person name="Gilchrist C.L.M."/>
            <person name="Crombie A."/>
            <person name="Kalaitzis J.A."/>
            <person name="Vuong D."/>
            <person name="Rutledge P.J."/>
            <person name="Turner P."/>
            <person name="Pitt J.I."/>
            <person name="Lacey E."/>
            <person name="Chooi Y.H."/>
            <person name="Piggott A.M."/>
        </authorList>
    </citation>
    <scope>NUCLEOTIDE SEQUENCE</scope>
    <source>
        <strain evidence="2">MST-FP2251</strain>
    </source>
</reference>
<name>A0AAD4CIF0_ASPNN</name>
<dbReference type="Proteomes" id="UP001194746">
    <property type="component" value="Unassembled WGS sequence"/>
</dbReference>
<reference evidence="2" key="2">
    <citation type="submission" date="2020-02" db="EMBL/GenBank/DDBJ databases">
        <authorList>
            <person name="Gilchrist C.L.M."/>
            <person name="Chooi Y.-H."/>
        </authorList>
    </citation>
    <scope>NUCLEOTIDE SEQUENCE</scope>
    <source>
        <strain evidence="2">MST-FP2251</strain>
    </source>
</reference>
<evidence type="ECO:0000313" key="3">
    <source>
        <dbReference type="Proteomes" id="UP001194746"/>
    </source>
</evidence>
<evidence type="ECO:0000313" key="2">
    <source>
        <dbReference type="EMBL" id="KAF9886778.1"/>
    </source>
</evidence>
<gene>
    <name evidence="2" type="ORF">FE257_011155</name>
</gene>
<accession>A0AAD4CIF0</accession>
<proteinExistence type="predicted"/>
<feature type="region of interest" description="Disordered" evidence="1">
    <location>
        <begin position="40"/>
        <end position="61"/>
    </location>
</feature>
<organism evidence="2 3">
    <name type="scientific">Aspergillus nanangensis</name>
    <dbReference type="NCBI Taxonomy" id="2582783"/>
    <lineage>
        <taxon>Eukaryota</taxon>
        <taxon>Fungi</taxon>
        <taxon>Dikarya</taxon>
        <taxon>Ascomycota</taxon>
        <taxon>Pezizomycotina</taxon>
        <taxon>Eurotiomycetes</taxon>
        <taxon>Eurotiomycetidae</taxon>
        <taxon>Eurotiales</taxon>
        <taxon>Aspergillaceae</taxon>
        <taxon>Aspergillus</taxon>
        <taxon>Aspergillus subgen. Circumdati</taxon>
    </lineage>
</organism>
<sequence length="61" mass="6651">MSDSVNTQVDIGNLSLTSLGVFSADDVQPIAMIQLQESRRRLSGQRTDPMPWDACQLAESA</sequence>
<dbReference type="EMBL" id="VCAU01000072">
    <property type="protein sequence ID" value="KAF9886778.1"/>
    <property type="molecule type" value="Genomic_DNA"/>
</dbReference>
<keyword evidence="3" id="KW-1185">Reference proteome</keyword>
<protein>
    <submittedName>
        <fullName evidence="2">Uncharacterized protein</fullName>
    </submittedName>
</protein>
<comment type="caution">
    <text evidence="2">The sequence shown here is derived from an EMBL/GenBank/DDBJ whole genome shotgun (WGS) entry which is preliminary data.</text>
</comment>
<evidence type="ECO:0000256" key="1">
    <source>
        <dbReference type="SAM" id="MobiDB-lite"/>
    </source>
</evidence>